<keyword evidence="5" id="KW-0378">Hydrolase</keyword>
<evidence type="ECO:0000259" key="10">
    <source>
        <dbReference type="PROSITE" id="PS50994"/>
    </source>
</evidence>
<dbReference type="SUPFAM" id="SSF56672">
    <property type="entry name" value="DNA/RNA polymerases"/>
    <property type="match status" value="1"/>
</dbReference>
<proteinExistence type="predicted"/>
<evidence type="ECO:0000256" key="7">
    <source>
        <dbReference type="ARBA" id="ARBA00039658"/>
    </source>
</evidence>
<evidence type="ECO:0000256" key="5">
    <source>
        <dbReference type="ARBA" id="ARBA00022801"/>
    </source>
</evidence>
<dbReference type="SUPFAM" id="SSF53098">
    <property type="entry name" value="Ribonuclease H-like"/>
    <property type="match status" value="2"/>
</dbReference>
<evidence type="ECO:0000313" key="11">
    <source>
        <dbReference type="Proteomes" id="UP001652741"/>
    </source>
</evidence>
<dbReference type="Pfam" id="PF00075">
    <property type="entry name" value="RNase_H"/>
    <property type="match status" value="1"/>
</dbReference>
<dbReference type="InterPro" id="IPR002156">
    <property type="entry name" value="RNaseH_domain"/>
</dbReference>
<dbReference type="Gene3D" id="2.30.30.850">
    <property type="match status" value="1"/>
</dbReference>
<dbReference type="Gene3D" id="3.10.20.370">
    <property type="match status" value="1"/>
</dbReference>
<evidence type="ECO:0000256" key="6">
    <source>
        <dbReference type="ARBA" id="ARBA00023268"/>
    </source>
</evidence>
<dbReference type="Gene3D" id="3.30.420.10">
    <property type="entry name" value="Ribonuclease H-like superfamily/Ribonuclease H"/>
    <property type="match status" value="2"/>
</dbReference>
<dbReference type="Pfam" id="PF18697">
    <property type="entry name" value="MLVIN_C"/>
    <property type="match status" value="1"/>
</dbReference>
<sequence>MREMVRTSGARNFHAPLAWTPEASEAFALLKTDLSVAAALTAPDYQSKFHLDVSEKEGFTSSVLFQKQEGERRVLMYHSSKLDHIELGQTTCSRYVAAVAKAIEKTAHLVMCHPLEIHTHHGVASYLMSKEFTFSSERKNKIQNKCTQSHITFVNTDKNMADALNAEEGLPHSCTERAAQELKLRPDLENMPHQNPDLWLYTDGCCYRGEEGNIAAYAVVQQLSDGSHITLEAAIIPQPASAQLAEIIGLTQALKKAEGKTVNIYTDSAYAHGAVHIDGPQWVRRNFTTTGNLPIKHKTQMEKLISSVSLPEKVAIMKCKGHQRSNNRISEGNDAADKAAKKAGGYTPRQMVMRPETSQTELTPRDIKEMQLGAGPYEHSVWAQKGATKGPDELWRCHDGRLVAPANLCPELIREAHGPTHEGKLKTFQKVSYVWWHPHMKDMTDLHCDECDICGSHNKKKNYQTPICSYPVPNACFQDISIDYTDMGSDNVVGGKRYLLVMVDRFSRWVEAIPTAKEDAKSVIKWLQTELIPRYGVPRQIRSDNGSHFSNKHLRQVEERFGIEHKFGSVYRPQSQGLVERANQTLKAKIAKVCAGSKLTWVEALPLALMAMRASPGAGTHLSPHEIMTGRVMPGPPREGGHMPALDVQQIAMSDYVRKLTELSAALSTQIRKVQEGELSGDSPTLKVKVGDWVRVRVHKRKWLEPRWTGPYEVKEVTSHSVQVKGKSGAPWHHLTHCTPAPTPSRTLTETRADLRALDSTPTTDSLDEENGATAPFSSP</sequence>
<evidence type="ECO:0000256" key="3">
    <source>
        <dbReference type="ARBA" id="ARBA00022722"/>
    </source>
</evidence>
<gene>
    <name evidence="12" type="primary">LOC123730544</name>
</gene>
<dbReference type="Pfam" id="PF17919">
    <property type="entry name" value="RT_RNaseH_2"/>
    <property type="match status" value="1"/>
</dbReference>
<dbReference type="InterPro" id="IPR040643">
    <property type="entry name" value="MLVIN_C"/>
</dbReference>
<organism evidence="11 12">
    <name type="scientific">Salmo salar</name>
    <name type="common">Atlantic salmon</name>
    <dbReference type="NCBI Taxonomy" id="8030"/>
    <lineage>
        <taxon>Eukaryota</taxon>
        <taxon>Metazoa</taxon>
        <taxon>Chordata</taxon>
        <taxon>Craniata</taxon>
        <taxon>Vertebrata</taxon>
        <taxon>Euteleostomi</taxon>
        <taxon>Actinopterygii</taxon>
        <taxon>Neopterygii</taxon>
        <taxon>Teleostei</taxon>
        <taxon>Protacanthopterygii</taxon>
        <taxon>Salmoniformes</taxon>
        <taxon>Salmonidae</taxon>
        <taxon>Salmoninae</taxon>
        <taxon>Salmo</taxon>
    </lineage>
</organism>
<evidence type="ECO:0000256" key="8">
    <source>
        <dbReference type="SAM" id="MobiDB-lite"/>
    </source>
</evidence>
<dbReference type="Pfam" id="PF17921">
    <property type="entry name" value="Integrase_H2C2"/>
    <property type="match status" value="1"/>
</dbReference>
<name>A0ABM3DY49_SALSA</name>
<protein>
    <recommendedName>
        <fullName evidence="7">Gypsy retrotransposon integrase-like protein 1</fullName>
    </recommendedName>
</protein>
<dbReference type="InterPro" id="IPR012337">
    <property type="entry name" value="RNaseH-like_sf"/>
</dbReference>
<dbReference type="Gene3D" id="1.10.340.70">
    <property type="match status" value="1"/>
</dbReference>
<evidence type="ECO:0000259" key="9">
    <source>
        <dbReference type="PROSITE" id="PS50879"/>
    </source>
</evidence>
<evidence type="ECO:0000256" key="1">
    <source>
        <dbReference type="ARBA" id="ARBA00022679"/>
    </source>
</evidence>
<evidence type="ECO:0000256" key="2">
    <source>
        <dbReference type="ARBA" id="ARBA00022695"/>
    </source>
</evidence>
<dbReference type="RefSeq" id="XP_045563737.1">
    <property type="nucleotide sequence ID" value="XM_045707781.1"/>
</dbReference>
<keyword evidence="4" id="KW-0255">Endonuclease</keyword>
<dbReference type="PROSITE" id="PS50994">
    <property type="entry name" value="INTEGRASE"/>
    <property type="match status" value="1"/>
</dbReference>
<dbReference type="PANTHER" id="PTHR37984:SF5">
    <property type="entry name" value="PROTEIN NYNRIN-LIKE"/>
    <property type="match status" value="1"/>
</dbReference>
<dbReference type="InterPro" id="IPR050951">
    <property type="entry name" value="Retrovirus_Pol_polyprotein"/>
</dbReference>
<keyword evidence="6" id="KW-0511">Multifunctional enzyme</keyword>
<dbReference type="InterPro" id="IPR043502">
    <property type="entry name" value="DNA/RNA_pol_sf"/>
</dbReference>
<keyword evidence="2" id="KW-0548">Nucleotidyltransferase</keyword>
<accession>A0ABM3DY49</accession>
<reference evidence="12" key="1">
    <citation type="submission" date="2025-08" db="UniProtKB">
        <authorList>
            <consortium name="RefSeq"/>
        </authorList>
    </citation>
    <scope>IDENTIFICATION</scope>
</reference>
<dbReference type="PANTHER" id="PTHR37984">
    <property type="entry name" value="PROTEIN CBG26694"/>
    <property type="match status" value="1"/>
</dbReference>
<dbReference type="GeneID" id="123730544"/>
<dbReference type="InterPro" id="IPR041577">
    <property type="entry name" value="RT_RNaseH_2"/>
</dbReference>
<dbReference type="PROSITE" id="PS50879">
    <property type="entry name" value="RNASE_H_1"/>
    <property type="match status" value="1"/>
</dbReference>
<dbReference type="InterPro" id="IPR036397">
    <property type="entry name" value="RNaseH_sf"/>
</dbReference>
<keyword evidence="11" id="KW-1185">Reference proteome</keyword>
<evidence type="ECO:0000256" key="4">
    <source>
        <dbReference type="ARBA" id="ARBA00022759"/>
    </source>
</evidence>
<keyword evidence="1" id="KW-0808">Transferase</keyword>
<dbReference type="InterPro" id="IPR041588">
    <property type="entry name" value="Integrase_H2C2"/>
</dbReference>
<feature type="domain" description="RNase H type-1" evidence="9">
    <location>
        <begin position="194"/>
        <end position="345"/>
    </location>
</feature>
<evidence type="ECO:0000313" key="12">
    <source>
        <dbReference type="RefSeq" id="XP_045563737.1"/>
    </source>
</evidence>
<feature type="domain" description="Integrase catalytic" evidence="10">
    <location>
        <begin position="469"/>
        <end position="632"/>
    </location>
</feature>
<feature type="region of interest" description="Disordered" evidence="8">
    <location>
        <begin position="727"/>
        <end position="780"/>
    </location>
</feature>
<keyword evidence="3" id="KW-0540">Nuclease</keyword>
<dbReference type="Proteomes" id="UP001652741">
    <property type="component" value="Chromosome ssa25"/>
</dbReference>
<feature type="region of interest" description="Disordered" evidence="8">
    <location>
        <begin position="325"/>
        <end position="346"/>
    </location>
</feature>
<dbReference type="InterPro" id="IPR001584">
    <property type="entry name" value="Integrase_cat-core"/>
</dbReference>
<dbReference type="Pfam" id="PF00665">
    <property type="entry name" value="rve"/>
    <property type="match status" value="1"/>
</dbReference>